<dbReference type="FunFam" id="3.40.640.10:FF:000046">
    <property type="entry name" value="Cystathionine gamma-lyase"/>
    <property type="match status" value="1"/>
</dbReference>
<dbReference type="EC" id="4.4.1.2" evidence="3"/>
<dbReference type="GO" id="GO:0030170">
    <property type="term" value="F:pyridoxal phosphate binding"/>
    <property type="evidence" value="ECO:0007669"/>
    <property type="project" value="InterPro"/>
</dbReference>
<sequence>MSERPAGPASPDAVHPAVRPVAHPAEPALRPETRAVHLPRPAVDGSTPLSTPIYQTSGFAFDDPAVFADGMTRPDGAFVYGRLTNPTVRALEEAVAGLEGGAAALAAGSGMGAINAVLLALLSPGDHLIAQDVLYGGTAAAIAELAGRFGIEVTYVPQDDPDAVRAAVRPRTRLLYLETIANPMTQVADLPGMCAAGREAGLTCVVDNTFASPVLCRPLEHGADVVVHSVTKYLGGHSDVLGGVAVFAEPGLHRKVWDFAIELGATLDPFAAWLTLRGLPTLPLRMARHCENAALLATRLAGHPAVAAVHWPGLPGHPSHALAARLLPAGFGGVFSFDLAGGRAAGDAFMAAVRLARLAPSLGGVETLVLHPATTSHRSLTAAELARAGIGEGTVRVAAGIEHPEDLWADFAQALGRTG</sequence>
<evidence type="ECO:0000256" key="7">
    <source>
        <dbReference type="PIRSR" id="PIRSR001434-2"/>
    </source>
</evidence>
<evidence type="ECO:0000256" key="4">
    <source>
        <dbReference type="ARBA" id="ARBA00047199"/>
    </source>
</evidence>
<dbReference type="InterPro" id="IPR000277">
    <property type="entry name" value="Cys/Met-Metab_PyrdxlP-dep_enz"/>
</dbReference>
<dbReference type="PANTHER" id="PTHR11808">
    <property type="entry name" value="TRANS-SULFURATION ENZYME FAMILY MEMBER"/>
    <property type="match status" value="1"/>
</dbReference>
<dbReference type="InterPro" id="IPR015421">
    <property type="entry name" value="PyrdxlP-dep_Trfase_major"/>
</dbReference>
<dbReference type="SUPFAM" id="SSF53383">
    <property type="entry name" value="PLP-dependent transferases"/>
    <property type="match status" value="1"/>
</dbReference>
<keyword evidence="10" id="KW-1185">Reference proteome</keyword>
<dbReference type="GO" id="GO:0005737">
    <property type="term" value="C:cytoplasm"/>
    <property type="evidence" value="ECO:0007669"/>
    <property type="project" value="TreeGrafter"/>
</dbReference>
<dbReference type="GO" id="GO:0018826">
    <property type="term" value="F:methionine gamma-lyase activity"/>
    <property type="evidence" value="ECO:0007669"/>
    <property type="project" value="UniProtKB-EC"/>
</dbReference>
<evidence type="ECO:0000256" key="2">
    <source>
        <dbReference type="ARBA" id="ARBA00022898"/>
    </source>
</evidence>
<feature type="modified residue" description="N6-(pyridoxal phosphate)lysine" evidence="7">
    <location>
        <position position="232"/>
    </location>
</feature>
<evidence type="ECO:0000256" key="1">
    <source>
        <dbReference type="ARBA" id="ARBA00001933"/>
    </source>
</evidence>
<gene>
    <name evidence="9" type="ORF">Sru01_09370</name>
</gene>
<evidence type="ECO:0000256" key="3">
    <source>
        <dbReference type="ARBA" id="ARBA00047175"/>
    </source>
</evidence>
<keyword evidence="2 7" id="KW-0663">Pyridoxal phosphate</keyword>
<dbReference type="Pfam" id="PF01053">
    <property type="entry name" value="Cys_Met_Meta_PP"/>
    <property type="match status" value="1"/>
</dbReference>
<accession>A0A919R032</accession>
<protein>
    <recommendedName>
        <fullName evidence="3">homocysteine desulfhydrase</fullName>
        <ecNumber evidence="3">4.4.1.2</ecNumber>
    </recommendedName>
    <alternativeName>
        <fullName evidence="4">Homocysteine desulfhydrase</fullName>
    </alternativeName>
</protein>
<organism evidence="9 10">
    <name type="scientific">Sphaerisporangium rufum</name>
    <dbReference type="NCBI Taxonomy" id="1381558"/>
    <lineage>
        <taxon>Bacteria</taxon>
        <taxon>Bacillati</taxon>
        <taxon>Actinomycetota</taxon>
        <taxon>Actinomycetes</taxon>
        <taxon>Streptosporangiales</taxon>
        <taxon>Streptosporangiaceae</taxon>
        <taxon>Sphaerisporangium</taxon>
    </lineage>
</organism>
<evidence type="ECO:0000256" key="5">
    <source>
        <dbReference type="ARBA" id="ARBA00048780"/>
    </source>
</evidence>
<dbReference type="Gene3D" id="3.90.1150.10">
    <property type="entry name" value="Aspartate Aminotransferase, domain 1"/>
    <property type="match status" value="1"/>
</dbReference>
<comment type="catalytic activity">
    <reaction evidence="5">
        <text>L-homocysteine + H2O = 2-oxobutanoate + hydrogen sulfide + NH4(+) + H(+)</text>
        <dbReference type="Rhea" id="RHEA:14501"/>
        <dbReference type="ChEBI" id="CHEBI:15377"/>
        <dbReference type="ChEBI" id="CHEBI:15378"/>
        <dbReference type="ChEBI" id="CHEBI:16763"/>
        <dbReference type="ChEBI" id="CHEBI:28938"/>
        <dbReference type="ChEBI" id="CHEBI:29919"/>
        <dbReference type="ChEBI" id="CHEBI:58199"/>
        <dbReference type="EC" id="4.4.1.2"/>
    </reaction>
    <physiologicalReaction direction="left-to-right" evidence="5">
        <dbReference type="Rhea" id="RHEA:14502"/>
    </physiologicalReaction>
</comment>
<evidence type="ECO:0000313" key="9">
    <source>
        <dbReference type="EMBL" id="GII75955.1"/>
    </source>
</evidence>
<reference evidence="9" key="1">
    <citation type="submission" date="2021-01" db="EMBL/GenBank/DDBJ databases">
        <title>Whole genome shotgun sequence of Sphaerisporangium rufum NBRC 109079.</title>
        <authorList>
            <person name="Komaki H."/>
            <person name="Tamura T."/>
        </authorList>
    </citation>
    <scope>NUCLEOTIDE SEQUENCE</scope>
    <source>
        <strain evidence="9">NBRC 109079</strain>
    </source>
</reference>
<dbReference type="AlphaFoldDB" id="A0A919R032"/>
<proteinExistence type="inferred from homology"/>
<dbReference type="GO" id="GO:0004123">
    <property type="term" value="F:cystathionine gamma-lyase activity"/>
    <property type="evidence" value="ECO:0007669"/>
    <property type="project" value="TreeGrafter"/>
</dbReference>
<dbReference type="GO" id="GO:0019343">
    <property type="term" value="P:cysteine biosynthetic process via cystathionine"/>
    <property type="evidence" value="ECO:0007669"/>
    <property type="project" value="TreeGrafter"/>
</dbReference>
<dbReference type="GO" id="GO:0019346">
    <property type="term" value="P:transsulfuration"/>
    <property type="evidence" value="ECO:0007669"/>
    <property type="project" value="InterPro"/>
</dbReference>
<comment type="catalytic activity">
    <reaction evidence="6">
        <text>L-methionine + H2O = methanethiol + 2-oxobutanoate + NH4(+)</text>
        <dbReference type="Rhea" id="RHEA:23800"/>
        <dbReference type="ChEBI" id="CHEBI:15377"/>
        <dbReference type="ChEBI" id="CHEBI:16007"/>
        <dbReference type="ChEBI" id="CHEBI:16763"/>
        <dbReference type="ChEBI" id="CHEBI:28938"/>
        <dbReference type="ChEBI" id="CHEBI:57844"/>
        <dbReference type="EC" id="4.4.1.11"/>
    </reaction>
    <physiologicalReaction direction="left-to-right" evidence="6">
        <dbReference type="Rhea" id="RHEA:23801"/>
    </physiologicalReaction>
</comment>
<comment type="caution">
    <text evidence="9">The sequence shown here is derived from an EMBL/GenBank/DDBJ whole genome shotgun (WGS) entry which is preliminary data.</text>
</comment>
<dbReference type="EMBL" id="BOOU01000013">
    <property type="protein sequence ID" value="GII75955.1"/>
    <property type="molecule type" value="Genomic_DNA"/>
</dbReference>
<dbReference type="CDD" id="cd00614">
    <property type="entry name" value="CGS_like"/>
    <property type="match status" value="1"/>
</dbReference>
<dbReference type="InterPro" id="IPR015422">
    <property type="entry name" value="PyrdxlP-dep_Trfase_small"/>
</dbReference>
<evidence type="ECO:0000313" key="10">
    <source>
        <dbReference type="Proteomes" id="UP000655287"/>
    </source>
</evidence>
<evidence type="ECO:0000256" key="8">
    <source>
        <dbReference type="RuleBase" id="RU362118"/>
    </source>
</evidence>
<evidence type="ECO:0000256" key="6">
    <source>
        <dbReference type="ARBA" id="ARBA00052699"/>
    </source>
</evidence>
<comment type="similarity">
    <text evidence="8">Belongs to the trans-sulfuration enzymes family.</text>
</comment>
<comment type="cofactor">
    <cofactor evidence="1 8">
        <name>pyridoxal 5'-phosphate</name>
        <dbReference type="ChEBI" id="CHEBI:597326"/>
    </cofactor>
</comment>
<dbReference type="InterPro" id="IPR015424">
    <property type="entry name" value="PyrdxlP-dep_Trfase"/>
</dbReference>
<name>A0A919R032_9ACTN</name>
<dbReference type="GO" id="GO:0047982">
    <property type="term" value="F:homocysteine desulfhydrase activity"/>
    <property type="evidence" value="ECO:0007669"/>
    <property type="project" value="UniProtKB-EC"/>
</dbReference>
<dbReference type="Proteomes" id="UP000655287">
    <property type="component" value="Unassembled WGS sequence"/>
</dbReference>
<dbReference type="Gene3D" id="3.40.640.10">
    <property type="entry name" value="Type I PLP-dependent aspartate aminotransferase-like (Major domain)"/>
    <property type="match status" value="1"/>
</dbReference>
<dbReference type="RefSeq" id="WP_203982593.1">
    <property type="nucleotide sequence ID" value="NZ_BOOU01000013.1"/>
</dbReference>
<dbReference type="PIRSF" id="PIRSF001434">
    <property type="entry name" value="CGS"/>
    <property type="match status" value="1"/>
</dbReference>
<dbReference type="PANTHER" id="PTHR11808:SF85">
    <property type="entry name" value="CYSTATHIONINE GAMMA-LYASE-RELATED"/>
    <property type="match status" value="1"/>
</dbReference>